<evidence type="ECO:0000313" key="1">
    <source>
        <dbReference type="EMBL" id="KAI6092662.1"/>
    </source>
</evidence>
<reference evidence="1 2" key="1">
    <citation type="journal article" date="2022" name="New Phytol.">
        <title>Ecological generalism drives hyperdiversity of secondary metabolite gene clusters in xylarialean endophytes.</title>
        <authorList>
            <person name="Franco M.E.E."/>
            <person name="Wisecaver J.H."/>
            <person name="Arnold A.E."/>
            <person name="Ju Y.M."/>
            <person name="Slot J.C."/>
            <person name="Ahrendt S."/>
            <person name="Moore L.P."/>
            <person name="Eastman K.E."/>
            <person name="Scott K."/>
            <person name="Konkel Z."/>
            <person name="Mondo S.J."/>
            <person name="Kuo A."/>
            <person name="Hayes R.D."/>
            <person name="Haridas S."/>
            <person name="Andreopoulos B."/>
            <person name="Riley R."/>
            <person name="LaButti K."/>
            <person name="Pangilinan J."/>
            <person name="Lipzen A."/>
            <person name="Amirebrahimi M."/>
            <person name="Yan J."/>
            <person name="Adam C."/>
            <person name="Keymanesh K."/>
            <person name="Ng V."/>
            <person name="Louie K."/>
            <person name="Northen T."/>
            <person name="Drula E."/>
            <person name="Henrissat B."/>
            <person name="Hsieh H.M."/>
            <person name="Youens-Clark K."/>
            <person name="Lutzoni F."/>
            <person name="Miadlikowska J."/>
            <person name="Eastwood D.C."/>
            <person name="Hamelin R.C."/>
            <person name="Grigoriev I.V."/>
            <person name="U'Ren J.M."/>
        </authorList>
    </citation>
    <scope>NUCLEOTIDE SEQUENCE [LARGE SCALE GENOMIC DNA]</scope>
    <source>
        <strain evidence="1 2">ER1909</strain>
    </source>
</reference>
<keyword evidence="2" id="KW-1185">Reference proteome</keyword>
<comment type="caution">
    <text evidence="1">The sequence shown here is derived from an EMBL/GenBank/DDBJ whole genome shotgun (WGS) entry which is preliminary data.</text>
</comment>
<sequence length="529" mass="58487">MLANTSGSFLYSQPGHADLHGWDTAAEGTQNFNGEEDFHFSYGQVTPRGQDQGEAVDDITSKWIATEQPQAPVAEPMRRISSRGSSGSHKNRTLKASAHKSRPRLLSTVSQGSHMSSYDMTGNPQMDAYLLQDADAHSVSSQMFYPTLPMSVNLTADGLPYSPAVLTPGMGQQHIDPTQMQLNYDANFTGNSPAATTWSSLSPVESRISTPGVPEDAWSVPMDSSPTRTNDSSPIMDGISPSLDRQMGLMSTEDPNGAMLADDMFALPPAFTRRSSGDGESSARDHPLYKNAYPKADGLFHCPWEGQSSCNHKPEKLKCNYDKFVDSHLKPYRCKIDSCENARFSSTACLLRHEREAHAMHGHGDKPYLCTYEGCDRAVPGNGFPRQWNLKDHMRRVHNDNGNNIHPISGSPPSGQSAAAHSAKGRKRKSKDSVDSTSSRKHASRHAQEQAAMRAAEQPMVDEWYQHHKALQNYLQDFSNPDAFDYLQQFTEARDHLAAMGKISQKLQHSNKGSSSQDSYRRSHAHYSR</sequence>
<accession>A0ACC0DIT0</accession>
<proteinExistence type="predicted"/>
<evidence type="ECO:0000313" key="2">
    <source>
        <dbReference type="Proteomes" id="UP001497680"/>
    </source>
</evidence>
<protein>
    <submittedName>
        <fullName evidence="1">Uncharacterized protein</fullName>
    </submittedName>
</protein>
<name>A0ACC0DIT0_9PEZI</name>
<organism evidence="1 2">
    <name type="scientific">Hypoxylon rubiginosum</name>
    <dbReference type="NCBI Taxonomy" id="110542"/>
    <lineage>
        <taxon>Eukaryota</taxon>
        <taxon>Fungi</taxon>
        <taxon>Dikarya</taxon>
        <taxon>Ascomycota</taxon>
        <taxon>Pezizomycotina</taxon>
        <taxon>Sordariomycetes</taxon>
        <taxon>Xylariomycetidae</taxon>
        <taxon>Xylariales</taxon>
        <taxon>Hypoxylaceae</taxon>
        <taxon>Hypoxylon</taxon>
    </lineage>
</organism>
<dbReference type="Proteomes" id="UP001497680">
    <property type="component" value="Unassembled WGS sequence"/>
</dbReference>
<gene>
    <name evidence="1" type="ORF">F4821DRAFT_254108</name>
</gene>
<dbReference type="EMBL" id="MU394283">
    <property type="protein sequence ID" value="KAI6092662.1"/>
    <property type="molecule type" value="Genomic_DNA"/>
</dbReference>